<feature type="transmembrane region" description="Helical" evidence="1">
    <location>
        <begin position="47"/>
        <end position="63"/>
    </location>
</feature>
<dbReference type="Pfam" id="PF12400">
    <property type="entry name" value="STIMATE"/>
    <property type="match status" value="1"/>
</dbReference>
<proteinExistence type="predicted"/>
<evidence type="ECO:0000313" key="2">
    <source>
        <dbReference type="Proteomes" id="UP000695022"/>
    </source>
</evidence>
<keyword evidence="1" id="KW-0812">Transmembrane</keyword>
<keyword evidence="1" id="KW-1133">Transmembrane helix</keyword>
<sequence length="157" mass="17745">MPMAHASLSVIRRKRRFLRWCRRRASIQVFTAPTARSRTSGAGFVQGLLALVSFSALIFKRFCEPKSARRPWLIWFYDTSKQGLGALLIHFANVLLSDAFKGDPCTWYIVSFLLDSTLGLVIIYLGLKASQCVFVRMLGWMKFQLGAPDVELARVLG</sequence>
<dbReference type="InterPro" id="IPR022127">
    <property type="entry name" value="STIMATE/YPL162C"/>
</dbReference>
<dbReference type="PANTHER" id="PTHR31735">
    <property type="entry name" value="VACUOLAR MEMBRANE PROTEIN YPL162C"/>
    <property type="match status" value="1"/>
</dbReference>
<evidence type="ECO:0000256" key="1">
    <source>
        <dbReference type="SAM" id="Phobius"/>
    </source>
</evidence>
<dbReference type="GeneID" id="106816556"/>
<feature type="transmembrane region" description="Helical" evidence="1">
    <location>
        <begin position="83"/>
        <end position="100"/>
    </location>
</feature>
<dbReference type="PANTHER" id="PTHR31735:SF1">
    <property type="entry name" value="VACUOLAR MEMBRANE PROTEIN YPL162C"/>
    <property type="match status" value="1"/>
</dbReference>
<reference evidence="3" key="1">
    <citation type="submission" date="2025-08" db="UniProtKB">
        <authorList>
            <consortium name="RefSeq"/>
        </authorList>
    </citation>
    <scope>IDENTIFICATION</scope>
</reference>
<dbReference type="RefSeq" id="XP_014676666.1">
    <property type="nucleotide sequence ID" value="XM_014821180.1"/>
</dbReference>
<keyword evidence="1" id="KW-0472">Membrane</keyword>
<dbReference type="Proteomes" id="UP000695022">
    <property type="component" value="Unplaced"/>
</dbReference>
<organism evidence="2 3">
    <name type="scientific">Priapulus caudatus</name>
    <name type="common">Priapulid worm</name>
    <dbReference type="NCBI Taxonomy" id="37621"/>
    <lineage>
        <taxon>Eukaryota</taxon>
        <taxon>Metazoa</taxon>
        <taxon>Ecdysozoa</taxon>
        <taxon>Scalidophora</taxon>
        <taxon>Priapulida</taxon>
        <taxon>Priapulimorpha</taxon>
        <taxon>Priapulimorphida</taxon>
        <taxon>Priapulidae</taxon>
        <taxon>Priapulus</taxon>
    </lineage>
</organism>
<evidence type="ECO:0000313" key="3">
    <source>
        <dbReference type="RefSeq" id="XP_014676666.1"/>
    </source>
</evidence>
<feature type="transmembrane region" description="Helical" evidence="1">
    <location>
        <begin position="106"/>
        <end position="127"/>
    </location>
</feature>
<protein>
    <submittedName>
        <fullName evidence="3">Store-operated calcium entry regulator STIMATE-like</fullName>
    </submittedName>
</protein>
<accession>A0ABM1EWU5</accession>
<name>A0ABM1EWU5_PRICU</name>
<gene>
    <name evidence="3" type="primary">LOC106816556</name>
</gene>
<keyword evidence="2" id="KW-1185">Reference proteome</keyword>